<dbReference type="PANTHER" id="PTHR30349">
    <property type="entry name" value="PHAGE INTEGRASE-RELATED"/>
    <property type="match status" value="1"/>
</dbReference>
<gene>
    <name evidence="7" type="ORF">MAIT1_00076</name>
</gene>
<keyword evidence="3" id="KW-0233">DNA recombination</keyword>
<feature type="domain" description="Core-binding (CB)" evidence="6">
    <location>
        <begin position="59"/>
        <end position="136"/>
    </location>
</feature>
<evidence type="ECO:0000256" key="4">
    <source>
        <dbReference type="PROSITE-ProRule" id="PRU01248"/>
    </source>
</evidence>
<dbReference type="EMBL" id="LVJN01000015">
    <property type="protein sequence ID" value="OSM07017.1"/>
    <property type="molecule type" value="Genomic_DNA"/>
</dbReference>
<dbReference type="InterPro" id="IPR002104">
    <property type="entry name" value="Integrase_catalytic"/>
</dbReference>
<dbReference type="PANTHER" id="PTHR30349:SF93">
    <property type="entry name" value="FELS-2 PROPHAGE PROTEIN"/>
    <property type="match status" value="1"/>
</dbReference>
<dbReference type="PROSITE" id="PS51898">
    <property type="entry name" value="TYR_RECOMBINASE"/>
    <property type="match status" value="1"/>
</dbReference>
<dbReference type="InterPro" id="IPR010998">
    <property type="entry name" value="Integrase_recombinase_N"/>
</dbReference>
<dbReference type="InterPro" id="IPR044068">
    <property type="entry name" value="CB"/>
</dbReference>
<evidence type="ECO:0000259" key="6">
    <source>
        <dbReference type="PROSITE" id="PS51900"/>
    </source>
</evidence>
<dbReference type="Gene3D" id="1.10.443.10">
    <property type="entry name" value="Intergrase catalytic core"/>
    <property type="match status" value="1"/>
</dbReference>
<dbReference type="InterPro" id="IPR057084">
    <property type="entry name" value="Int_N"/>
</dbReference>
<dbReference type="OrthoDB" id="6388170at2"/>
<dbReference type="Pfam" id="PF00589">
    <property type="entry name" value="Phage_integrase"/>
    <property type="match status" value="1"/>
</dbReference>
<reference evidence="7 8" key="1">
    <citation type="journal article" date="2016" name="BMC Genomics">
        <title>Combined genomic and structural analyses of a cultured magnetotactic bacterium reveals its niche adaptation to a dynamic environment.</title>
        <authorList>
            <person name="Araujo A.C."/>
            <person name="Morillo V."/>
            <person name="Cypriano J."/>
            <person name="Teixeira L.C."/>
            <person name="Leao P."/>
            <person name="Lyra S."/>
            <person name="Almeida L.G."/>
            <person name="Bazylinski D.A."/>
            <person name="Vasconcellos A.T."/>
            <person name="Abreu F."/>
            <person name="Lins U."/>
        </authorList>
    </citation>
    <scope>NUCLEOTIDE SEQUENCE [LARGE SCALE GENOMIC DNA]</scope>
    <source>
        <strain evidence="7 8">IT-1</strain>
    </source>
</reference>
<dbReference type="Gene3D" id="1.10.150.130">
    <property type="match status" value="1"/>
</dbReference>
<dbReference type="CDD" id="cd00796">
    <property type="entry name" value="INT_Rci_Hp1_C"/>
    <property type="match status" value="1"/>
</dbReference>
<keyword evidence="1" id="KW-0229">DNA integration</keyword>
<dbReference type="SUPFAM" id="SSF56349">
    <property type="entry name" value="DNA breaking-rejoining enzymes"/>
    <property type="match status" value="1"/>
</dbReference>
<dbReference type="GO" id="GO:0006310">
    <property type="term" value="P:DNA recombination"/>
    <property type="evidence" value="ECO:0007669"/>
    <property type="project" value="UniProtKB-KW"/>
</dbReference>
<evidence type="ECO:0000256" key="2">
    <source>
        <dbReference type="ARBA" id="ARBA00023125"/>
    </source>
</evidence>
<keyword evidence="2 4" id="KW-0238">DNA-binding</keyword>
<feature type="domain" description="Tyr recombinase" evidence="5">
    <location>
        <begin position="158"/>
        <end position="320"/>
    </location>
</feature>
<dbReference type="Proteomes" id="UP000194003">
    <property type="component" value="Unassembled WGS sequence"/>
</dbReference>
<evidence type="ECO:0000313" key="7">
    <source>
        <dbReference type="EMBL" id="OSM07017.1"/>
    </source>
</evidence>
<accession>A0A1Y2K945</accession>
<comment type="caution">
    <text evidence="7">The sequence shown here is derived from an EMBL/GenBank/DDBJ whole genome shotgun (WGS) entry which is preliminary data.</text>
</comment>
<evidence type="ECO:0000256" key="1">
    <source>
        <dbReference type="ARBA" id="ARBA00022908"/>
    </source>
</evidence>
<dbReference type="RefSeq" id="WP_085440909.1">
    <property type="nucleotide sequence ID" value="NZ_LVJN01000015.1"/>
</dbReference>
<name>A0A1Y2K945_9PROT</name>
<dbReference type="AlphaFoldDB" id="A0A1Y2K945"/>
<dbReference type="PROSITE" id="PS51900">
    <property type="entry name" value="CB"/>
    <property type="match status" value="1"/>
</dbReference>
<evidence type="ECO:0000259" key="5">
    <source>
        <dbReference type="PROSITE" id="PS51898"/>
    </source>
</evidence>
<keyword evidence="8" id="KW-1185">Reference proteome</keyword>
<organism evidence="7 8">
    <name type="scientific">Magnetofaba australis IT-1</name>
    <dbReference type="NCBI Taxonomy" id="1434232"/>
    <lineage>
        <taxon>Bacteria</taxon>
        <taxon>Pseudomonadati</taxon>
        <taxon>Pseudomonadota</taxon>
        <taxon>Magnetococcia</taxon>
        <taxon>Magnetococcales</taxon>
        <taxon>Magnetococcaceae</taxon>
        <taxon>Magnetofaba</taxon>
    </lineage>
</organism>
<dbReference type="GO" id="GO:0015074">
    <property type="term" value="P:DNA integration"/>
    <property type="evidence" value="ECO:0007669"/>
    <property type="project" value="UniProtKB-KW"/>
</dbReference>
<dbReference type="InterPro" id="IPR013762">
    <property type="entry name" value="Integrase-like_cat_sf"/>
</dbReference>
<protein>
    <submittedName>
        <fullName evidence="7">Putative integrase family protein</fullName>
    </submittedName>
</protein>
<dbReference type="STRING" id="1434232.MAIT1_00076"/>
<sequence>MAITKDGESWKLDIQPGGRGRKRIRKWFKTKREAMACEIELRNKAQNDPQWKPSKRDSRTLWDLVKLWQQLHGVNLRGNQLEMLQQMVIALGNPRAQSLTPDLVAQYRQQRLDAGNAPKTVNLEVGYLKAVFSELIRLQRWPLPNPLENLRPLKIPPRELTFLSIEEITRLLAVTDASKSDSLPVVARICLATGARWGEAQHLRAEQVRDDRLDLVATKTGTVRTVPISCHLVAMIRAAGRSRGPLFRDCRSAFERALHKAQITLPRGQRSHVLRHSFASHFMMNGGNILVLQRILGHTDLRTTMRYAHMAPDHLQEALKLNPLAALTHG</sequence>
<dbReference type="GO" id="GO:0003677">
    <property type="term" value="F:DNA binding"/>
    <property type="evidence" value="ECO:0007669"/>
    <property type="project" value="UniProtKB-UniRule"/>
</dbReference>
<evidence type="ECO:0000256" key="3">
    <source>
        <dbReference type="ARBA" id="ARBA00023172"/>
    </source>
</evidence>
<evidence type="ECO:0000313" key="8">
    <source>
        <dbReference type="Proteomes" id="UP000194003"/>
    </source>
</evidence>
<dbReference type="Pfam" id="PF24624">
    <property type="entry name" value="Int_N"/>
    <property type="match status" value="1"/>
</dbReference>
<dbReference type="InterPro" id="IPR050090">
    <property type="entry name" value="Tyrosine_recombinase_XerCD"/>
</dbReference>
<proteinExistence type="predicted"/>
<dbReference type="InterPro" id="IPR011010">
    <property type="entry name" value="DNA_brk_join_enz"/>
</dbReference>